<reference evidence="2 3" key="1">
    <citation type="submission" date="2020-04" db="EMBL/GenBank/DDBJ databases">
        <title>Flammeovirga sp. SR4, a novel species isolated from seawater.</title>
        <authorList>
            <person name="Wang X."/>
        </authorList>
    </citation>
    <scope>NUCLEOTIDE SEQUENCE [LARGE SCALE GENOMIC DNA]</scope>
    <source>
        <strain evidence="2 3">SR4</strain>
    </source>
</reference>
<feature type="domain" description="Fe/B12 periplasmic-binding" evidence="1">
    <location>
        <begin position="101"/>
        <end position="373"/>
    </location>
</feature>
<dbReference type="Gene3D" id="3.40.50.1980">
    <property type="entry name" value="Nitrogenase molybdenum iron protein domain"/>
    <property type="match status" value="2"/>
</dbReference>
<dbReference type="InterPro" id="IPR050902">
    <property type="entry name" value="ABC_Transporter_SBP"/>
</dbReference>
<proteinExistence type="predicted"/>
<dbReference type="EMBL" id="JABAIL010000003">
    <property type="protein sequence ID" value="NLR91962.1"/>
    <property type="molecule type" value="Genomic_DNA"/>
</dbReference>
<organism evidence="2 3">
    <name type="scientific">Flammeovirga agarivorans</name>
    <dbReference type="NCBI Taxonomy" id="2726742"/>
    <lineage>
        <taxon>Bacteria</taxon>
        <taxon>Pseudomonadati</taxon>
        <taxon>Bacteroidota</taxon>
        <taxon>Cytophagia</taxon>
        <taxon>Cytophagales</taxon>
        <taxon>Flammeovirgaceae</taxon>
        <taxon>Flammeovirga</taxon>
    </lineage>
</organism>
<accession>A0A7X8SKT0</accession>
<dbReference type="PANTHER" id="PTHR30535">
    <property type="entry name" value="VITAMIN B12-BINDING PROTEIN"/>
    <property type="match status" value="1"/>
</dbReference>
<dbReference type="AlphaFoldDB" id="A0A7X8SKT0"/>
<name>A0A7X8SKT0_9BACT</name>
<dbReference type="Proteomes" id="UP000585050">
    <property type="component" value="Unassembled WGS sequence"/>
</dbReference>
<protein>
    <submittedName>
        <fullName evidence="2">ABC transporter substrate-binding protein</fullName>
    </submittedName>
</protein>
<dbReference type="PROSITE" id="PS51257">
    <property type="entry name" value="PROKAR_LIPOPROTEIN"/>
    <property type="match status" value="1"/>
</dbReference>
<keyword evidence="3" id="KW-1185">Reference proteome</keyword>
<dbReference type="SUPFAM" id="SSF53807">
    <property type="entry name" value="Helical backbone' metal receptor"/>
    <property type="match status" value="1"/>
</dbReference>
<evidence type="ECO:0000259" key="1">
    <source>
        <dbReference type="PROSITE" id="PS50983"/>
    </source>
</evidence>
<comment type="caution">
    <text evidence="2">The sequence shown here is derived from an EMBL/GenBank/DDBJ whole genome shotgun (WGS) entry which is preliminary data.</text>
</comment>
<gene>
    <name evidence="2" type="ORF">HGP29_12125</name>
</gene>
<sequence>MQLNKSLYTIVLSFLILFFGCQQKENKQTSQKENQEQNIGSVKSEVLHAKTFKLEYKDNLKLLHFINPFNDGQETFVLLPKGNSLPDQYKGHQVISIPVKNVITTTTAQTSMMEELGSIDAIRGYVDKTYMYSQDIIDRMEEGRIISVGYDMEGNAEKVILSDADLVMVVGSSSTSSNSFPVIQKAGIPILANTDWQESDLLGRAEWIKVFGALLNKEAEANALFESITKQYNEYKHLATQAKSSPKVISGLPYKGLWSVPGGASYLAKAFHDVHVDYPWFDNDQKGSLQFDLEGVYAKGKDAKYWINVGMINSLEELKGVDKRYAEFDAFTNGGIYNNNNKMNKAANDYWGTGILHPEIILADLIKIFHPELLPDHELYFFQKIN</sequence>
<dbReference type="PANTHER" id="PTHR30535:SF34">
    <property type="entry name" value="MOLYBDATE-BINDING PROTEIN MOLA"/>
    <property type="match status" value="1"/>
</dbReference>
<dbReference type="InterPro" id="IPR002491">
    <property type="entry name" value="ABC_transptr_periplasmic_BD"/>
</dbReference>
<dbReference type="GO" id="GO:0071281">
    <property type="term" value="P:cellular response to iron ion"/>
    <property type="evidence" value="ECO:0007669"/>
    <property type="project" value="TreeGrafter"/>
</dbReference>
<evidence type="ECO:0000313" key="2">
    <source>
        <dbReference type="EMBL" id="NLR91962.1"/>
    </source>
</evidence>
<dbReference type="PROSITE" id="PS50983">
    <property type="entry name" value="FE_B12_PBP"/>
    <property type="match status" value="1"/>
</dbReference>
<evidence type="ECO:0000313" key="3">
    <source>
        <dbReference type="Proteomes" id="UP000585050"/>
    </source>
</evidence>
<dbReference type="Pfam" id="PF01497">
    <property type="entry name" value="Peripla_BP_2"/>
    <property type="match status" value="1"/>
</dbReference>
<dbReference type="RefSeq" id="WP_168882670.1">
    <property type="nucleotide sequence ID" value="NZ_JABAIL010000003.1"/>
</dbReference>